<proteinExistence type="predicted"/>
<dbReference type="EMBL" id="JBHSFO010000002">
    <property type="protein sequence ID" value="MFC4603089.1"/>
    <property type="molecule type" value="Genomic_DNA"/>
</dbReference>
<evidence type="ECO:0000313" key="3">
    <source>
        <dbReference type="Proteomes" id="UP001595914"/>
    </source>
</evidence>
<gene>
    <name evidence="2" type="ORF">ACFO6S_05235</name>
</gene>
<dbReference type="Proteomes" id="UP001595914">
    <property type="component" value="Unassembled WGS sequence"/>
</dbReference>
<name>A0ABV9FS81_9NOCA</name>
<evidence type="ECO:0000256" key="1">
    <source>
        <dbReference type="SAM" id="SignalP"/>
    </source>
</evidence>
<feature type="chain" id="PRO_5045220221" evidence="1">
    <location>
        <begin position="30"/>
        <end position="136"/>
    </location>
</feature>
<keyword evidence="1" id="KW-0732">Signal</keyword>
<sequence length="136" mass="13732">MFGSSIATALTLAALAATPLATSNATASAATTMPFQVPRVWGLDIDGLCRPACVDYPVAIVGETAGIAIFPAPRPFAVPGAYSVRWTNVSTGASGTSAIDTFHPAVAHTGPGVVTATVTTGDPLEYISARGIFLVP</sequence>
<protein>
    <submittedName>
        <fullName evidence="2">Uncharacterized protein</fullName>
    </submittedName>
</protein>
<dbReference type="RefSeq" id="WP_378414780.1">
    <property type="nucleotide sequence ID" value="NZ_JBHSFO010000002.1"/>
</dbReference>
<feature type="signal peptide" evidence="1">
    <location>
        <begin position="1"/>
        <end position="29"/>
    </location>
</feature>
<organism evidence="2 3">
    <name type="scientific">Rhodococcus kronopolitis</name>
    <dbReference type="NCBI Taxonomy" id="1460226"/>
    <lineage>
        <taxon>Bacteria</taxon>
        <taxon>Bacillati</taxon>
        <taxon>Actinomycetota</taxon>
        <taxon>Actinomycetes</taxon>
        <taxon>Mycobacteriales</taxon>
        <taxon>Nocardiaceae</taxon>
        <taxon>Rhodococcus</taxon>
    </lineage>
</organism>
<comment type="caution">
    <text evidence="2">The sequence shown here is derived from an EMBL/GenBank/DDBJ whole genome shotgun (WGS) entry which is preliminary data.</text>
</comment>
<accession>A0ABV9FS81</accession>
<evidence type="ECO:0000313" key="2">
    <source>
        <dbReference type="EMBL" id="MFC4603089.1"/>
    </source>
</evidence>
<keyword evidence="3" id="KW-1185">Reference proteome</keyword>
<reference evidence="3" key="1">
    <citation type="journal article" date="2019" name="Int. J. Syst. Evol. Microbiol.">
        <title>The Global Catalogue of Microorganisms (GCM) 10K type strain sequencing project: providing services to taxonomists for standard genome sequencing and annotation.</title>
        <authorList>
            <consortium name="The Broad Institute Genomics Platform"/>
            <consortium name="The Broad Institute Genome Sequencing Center for Infectious Disease"/>
            <person name="Wu L."/>
            <person name="Ma J."/>
        </authorList>
    </citation>
    <scope>NUCLEOTIDE SEQUENCE [LARGE SCALE GENOMIC DNA]</scope>
    <source>
        <strain evidence="3">CCUG 54520</strain>
    </source>
</reference>